<dbReference type="AlphaFoldDB" id="A0A397JDJ3"/>
<name>A0A397JDJ3_9GLOM</name>
<dbReference type="SUPFAM" id="SSF103473">
    <property type="entry name" value="MFS general substrate transporter"/>
    <property type="match status" value="1"/>
</dbReference>
<dbReference type="InterPro" id="IPR036259">
    <property type="entry name" value="MFS_trans_sf"/>
</dbReference>
<evidence type="ECO:0000313" key="3">
    <source>
        <dbReference type="Proteomes" id="UP000266861"/>
    </source>
</evidence>
<keyword evidence="1" id="KW-0812">Transmembrane</keyword>
<keyword evidence="1" id="KW-1133">Transmembrane helix</keyword>
<keyword evidence="3" id="KW-1185">Reference proteome</keyword>
<keyword evidence="1" id="KW-0472">Membrane</keyword>
<accession>A0A397JDJ3</accession>
<protein>
    <submittedName>
        <fullName evidence="2">Uncharacterized protein</fullName>
    </submittedName>
</protein>
<comment type="caution">
    <text evidence="2">The sequence shown here is derived from an EMBL/GenBank/DDBJ whole genome shotgun (WGS) entry which is preliminary data.</text>
</comment>
<proteinExistence type="predicted"/>
<dbReference type="EMBL" id="PQFF01000048">
    <property type="protein sequence ID" value="RHZ86405.1"/>
    <property type="molecule type" value="Genomic_DNA"/>
</dbReference>
<evidence type="ECO:0000313" key="2">
    <source>
        <dbReference type="EMBL" id="RHZ86405.1"/>
    </source>
</evidence>
<dbReference type="Proteomes" id="UP000266861">
    <property type="component" value="Unassembled WGS sequence"/>
</dbReference>
<sequence length="285" mass="33416">MRSMQLKYLNYHLHSPLDKNKRNEWKIFYENSIHPEDDVKNVLINQTNRICPGFKYLMDFEWEVEKGHANEGKGDLIFGSDYGIYLIIETKFLHPGSGKTAQVSRHNAKHKVKEQAKRYRELATEIFKGLGVEFKVIGATFTNEDDQIYFLDDDDKKIAELVAKEFRNPIFVFMDWMFSLCIVSLCLFGMFGLFYLFSVFLYKIILDAFGKSHRYYISYVLGIPYIIILFTFPLGLLIITLKGSVWLIKIQPNDFLRCGFSVIIAFFLTKVLHKMLEFIIVDLLY</sequence>
<dbReference type="OrthoDB" id="2305733at2759"/>
<organism evidence="2 3">
    <name type="scientific">Diversispora epigaea</name>
    <dbReference type="NCBI Taxonomy" id="1348612"/>
    <lineage>
        <taxon>Eukaryota</taxon>
        <taxon>Fungi</taxon>
        <taxon>Fungi incertae sedis</taxon>
        <taxon>Mucoromycota</taxon>
        <taxon>Glomeromycotina</taxon>
        <taxon>Glomeromycetes</taxon>
        <taxon>Diversisporales</taxon>
        <taxon>Diversisporaceae</taxon>
        <taxon>Diversispora</taxon>
    </lineage>
</organism>
<reference evidence="2 3" key="1">
    <citation type="submission" date="2018-08" db="EMBL/GenBank/DDBJ databases">
        <title>Genome and evolution of the arbuscular mycorrhizal fungus Diversispora epigaea (formerly Glomus versiforme) and its bacterial endosymbionts.</title>
        <authorList>
            <person name="Sun X."/>
            <person name="Fei Z."/>
            <person name="Harrison M."/>
        </authorList>
    </citation>
    <scope>NUCLEOTIDE SEQUENCE [LARGE SCALE GENOMIC DNA]</scope>
    <source>
        <strain evidence="2 3">IT104</strain>
    </source>
</reference>
<evidence type="ECO:0000256" key="1">
    <source>
        <dbReference type="SAM" id="Phobius"/>
    </source>
</evidence>
<feature type="transmembrane region" description="Helical" evidence="1">
    <location>
        <begin position="260"/>
        <end position="281"/>
    </location>
</feature>
<feature type="transmembrane region" description="Helical" evidence="1">
    <location>
        <begin position="217"/>
        <end position="239"/>
    </location>
</feature>
<feature type="transmembrane region" description="Helical" evidence="1">
    <location>
        <begin position="176"/>
        <end position="197"/>
    </location>
</feature>
<gene>
    <name evidence="2" type="ORF">Glove_51g38</name>
</gene>